<sequence length="89" mass="8927">MLIHNNWVGDVMFWIFLAALGALAFRVLYLFFTSGKRKRSSKRDAGESSGSGGTSGAMISNDSVYGDSCGGHGGGDCGGGGDGGGGSGD</sequence>
<evidence type="ECO:0000256" key="1">
    <source>
        <dbReference type="SAM" id="MobiDB-lite"/>
    </source>
</evidence>
<feature type="region of interest" description="Disordered" evidence="1">
    <location>
        <begin position="36"/>
        <end position="59"/>
    </location>
</feature>
<keyword evidence="2" id="KW-1133">Transmembrane helix</keyword>
<evidence type="ECO:0000313" key="3">
    <source>
        <dbReference type="EMBL" id="SHM40714.1"/>
    </source>
</evidence>
<keyword evidence="2" id="KW-0812">Transmembrane</keyword>
<dbReference type="AlphaFoldDB" id="A0A1M7IIW2"/>
<evidence type="ECO:0000256" key="2">
    <source>
        <dbReference type="SAM" id="Phobius"/>
    </source>
</evidence>
<organism evidence="3 4">
    <name type="scientific">Phytopseudomonas punonensis</name>
    <dbReference type="NCBI Taxonomy" id="1220495"/>
    <lineage>
        <taxon>Bacteria</taxon>
        <taxon>Pseudomonadati</taxon>
        <taxon>Pseudomonadota</taxon>
        <taxon>Gammaproteobacteria</taxon>
        <taxon>Pseudomonadales</taxon>
        <taxon>Pseudomonadaceae</taxon>
        <taxon>Phytopseudomonas</taxon>
    </lineage>
</organism>
<reference evidence="4" key="1">
    <citation type="submission" date="2016-11" db="EMBL/GenBank/DDBJ databases">
        <authorList>
            <person name="Varghese N."/>
            <person name="Submissions S."/>
        </authorList>
    </citation>
    <scope>NUCLEOTIDE SEQUENCE [LARGE SCALE GENOMIC DNA]</scope>
    <source>
        <strain evidence="4">CECT 8089</strain>
    </source>
</reference>
<dbReference type="EMBL" id="FRBQ01000005">
    <property type="protein sequence ID" value="SHM40714.1"/>
    <property type="molecule type" value="Genomic_DNA"/>
</dbReference>
<name>A0A1M7IIW2_9GAMM</name>
<protein>
    <submittedName>
        <fullName evidence="3">Uncharacterized protein</fullName>
    </submittedName>
</protein>
<proteinExistence type="predicted"/>
<dbReference type="RefSeq" id="WP_073266736.1">
    <property type="nucleotide sequence ID" value="NZ_FRBQ01000005.1"/>
</dbReference>
<feature type="transmembrane region" description="Helical" evidence="2">
    <location>
        <begin position="12"/>
        <end position="32"/>
    </location>
</feature>
<keyword evidence="4" id="KW-1185">Reference proteome</keyword>
<accession>A0A1M7IIW2</accession>
<gene>
    <name evidence="3" type="ORF">SAMN05216288_3550</name>
</gene>
<evidence type="ECO:0000313" key="4">
    <source>
        <dbReference type="Proteomes" id="UP000184305"/>
    </source>
</evidence>
<keyword evidence="2" id="KW-0472">Membrane</keyword>
<dbReference type="Proteomes" id="UP000184305">
    <property type="component" value="Unassembled WGS sequence"/>
</dbReference>